<dbReference type="InterPro" id="IPR053218">
    <property type="entry name" value="Pathogen-related_defense"/>
</dbReference>
<dbReference type="Gene3D" id="3.10.450.50">
    <property type="match status" value="1"/>
</dbReference>
<dbReference type="Proteomes" id="UP000616885">
    <property type="component" value="Unassembled WGS sequence"/>
</dbReference>
<accession>A0A8H7KB86</accession>
<name>A0A8H7KB86_BIOOC</name>
<sequence length="249" mass="28254">MGAEEAPALPDYFLSPDAVLKDEATWRFGRRPDYAKNRKAWQETKTMNHTAGSLEELVENVVKNWEIEASYKPNPKEWRTINAEKYQFRLNGGPPQPAEAMARIGTYNALIEPNKYYSPVHNDFSASHKTFKRMMPFFAWEVLDVYGGPPKLAIRWRHWGTFQGDYTAKNEQGEKVTVKSTGKVIDIKGMAVAELDDQMRVTMLDIYFDPMDMFRQMDEGNASEDEHAAAQAACPFLGQGQGGKPEGHP</sequence>
<dbReference type="InterPro" id="IPR032710">
    <property type="entry name" value="NTF2-like_dom_sf"/>
</dbReference>
<protein>
    <recommendedName>
        <fullName evidence="3">Pathogen-related protein</fullName>
    </recommendedName>
</protein>
<dbReference type="PANTHER" id="PTHR31723">
    <property type="entry name" value="PATHOGENESIS-RELATED FAMILY PROTEIN"/>
    <property type="match status" value="1"/>
</dbReference>
<organism evidence="1 2">
    <name type="scientific">Bionectria ochroleuca</name>
    <name type="common">Gliocladium roseum</name>
    <dbReference type="NCBI Taxonomy" id="29856"/>
    <lineage>
        <taxon>Eukaryota</taxon>
        <taxon>Fungi</taxon>
        <taxon>Dikarya</taxon>
        <taxon>Ascomycota</taxon>
        <taxon>Pezizomycotina</taxon>
        <taxon>Sordariomycetes</taxon>
        <taxon>Hypocreomycetidae</taxon>
        <taxon>Hypocreales</taxon>
        <taxon>Bionectriaceae</taxon>
        <taxon>Clonostachys</taxon>
    </lineage>
</organism>
<dbReference type="PANTHER" id="PTHR31723:SF10">
    <property type="entry name" value="PATHOGEN-RELATED PROTEIN"/>
    <property type="match status" value="1"/>
</dbReference>
<evidence type="ECO:0008006" key="3">
    <source>
        <dbReference type="Google" id="ProtNLM"/>
    </source>
</evidence>
<proteinExistence type="predicted"/>
<reference evidence="1" key="1">
    <citation type="submission" date="2020-10" db="EMBL/GenBank/DDBJ databases">
        <title>High-Quality Genome Resource of Clonostachys rosea strain S41 by Oxford Nanopore Long-Read Sequencing.</title>
        <authorList>
            <person name="Wang H."/>
        </authorList>
    </citation>
    <scope>NUCLEOTIDE SEQUENCE</scope>
    <source>
        <strain evidence="1">S41</strain>
    </source>
</reference>
<dbReference type="EMBL" id="JADCTT010000011">
    <property type="protein sequence ID" value="KAF9746819.1"/>
    <property type="molecule type" value="Genomic_DNA"/>
</dbReference>
<evidence type="ECO:0000313" key="2">
    <source>
        <dbReference type="Proteomes" id="UP000616885"/>
    </source>
</evidence>
<dbReference type="SUPFAM" id="SSF54427">
    <property type="entry name" value="NTF2-like"/>
    <property type="match status" value="1"/>
</dbReference>
<dbReference type="AlphaFoldDB" id="A0A8H7KB86"/>
<evidence type="ECO:0000313" key="1">
    <source>
        <dbReference type="EMBL" id="KAF9746819.1"/>
    </source>
</evidence>
<gene>
    <name evidence="1" type="ORF">IM811_003724</name>
</gene>
<comment type="caution">
    <text evidence="1">The sequence shown here is derived from an EMBL/GenBank/DDBJ whole genome shotgun (WGS) entry which is preliminary data.</text>
</comment>